<dbReference type="PANTHER" id="PTHR11469">
    <property type="entry name" value="GLUCOSE-6-PHOSPHATE ISOMERASE"/>
    <property type="match status" value="1"/>
</dbReference>
<dbReference type="CDD" id="cd05015">
    <property type="entry name" value="SIS_PGI_1"/>
    <property type="match status" value="1"/>
</dbReference>
<dbReference type="PROSITE" id="PS51463">
    <property type="entry name" value="P_GLUCOSE_ISOMERASE_3"/>
    <property type="match status" value="1"/>
</dbReference>
<dbReference type="UniPathway" id="UPA00109">
    <property type="reaction ID" value="UER00181"/>
</dbReference>
<evidence type="ECO:0000256" key="7">
    <source>
        <dbReference type="RuleBase" id="RU000612"/>
    </source>
</evidence>
<comment type="similarity">
    <text evidence="2 7">Belongs to the GPI family.</text>
</comment>
<dbReference type="InterPro" id="IPR046348">
    <property type="entry name" value="SIS_dom_sf"/>
</dbReference>
<dbReference type="GO" id="GO:0051156">
    <property type="term" value="P:glucose 6-phosphate metabolic process"/>
    <property type="evidence" value="ECO:0007669"/>
    <property type="project" value="TreeGrafter"/>
</dbReference>
<dbReference type="EMBL" id="MGIZ01000033">
    <property type="protein sequence ID" value="OGM98714.1"/>
    <property type="molecule type" value="Genomic_DNA"/>
</dbReference>
<dbReference type="AlphaFoldDB" id="A0A1F8ECX7"/>
<dbReference type="GO" id="GO:0004347">
    <property type="term" value="F:glucose-6-phosphate isomerase activity"/>
    <property type="evidence" value="ECO:0007669"/>
    <property type="project" value="UniProtKB-EC"/>
</dbReference>
<dbReference type="Gene3D" id="3.40.50.10490">
    <property type="entry name" value="Glucose-6-phosphate isomerase like protein, domain 1"/>
    <property type="match status" value="2"/>
</dbReference>
<dbReference type="EC" id="5.3.1.9" evidence="7"/>
<comment type="pathway">
    <text evidence="1 7">Carbohydrate degradation; glycolysis; D-glyceraldehyde 3-phosphate and glycerone phosphate from D-glucose: step 2/4.</text>
</comment>
<dbReference type="InterPro" id="IPR001672">
    <property type="entry name" value="G6P_Isomerase"/>
</dbReference>
<evidence type="ECO:0000256" key="4">
    <source>
        <dbReference type="ARBA" id="ARBA00023152"/>
    </source>
</evidence>
<dbReference type="GO" id="GO:0097367">
    <property type="term" value="F:carbohydrate derivative binding"/>
    <property type="evidence" value="ECO:0007669"/>
    <property type="project" value="InterPro"/>
</dbReference>
<dbReference type="PRINTS" id="PR00662">
    <property type="entry name" value="G6PISOMERASE"/>
</dbReference>
<dbReference type="PROSITE" id="PS00765">
    <property type="entry name" value="P_GLUCOSE_ISOMERASE_1"/>
    <property type="match status" value="1"/>
</dbReference>
<dbReference type="Proteomes" id="UP000177594">
    <property type="component" value="Unassembled WGS sequence"/>
</dbReference>
<keyword evidence="5 7" id="KW-0413">Isomerase</keyword>
<comment type="caution">
    <text evidence="8">The sequence shown here is derived from an EMBL/GenBank/DDBJ whole genome shotgun (WGS) entry which is preliminary data.</text>
</comment>
<keyword evidence="3 7" id="KW-0312">Gluconeogenesis</keyword>
<gene>
    <name evidence="8" type="ORF">A2817_02330</name>
</gene>
<evidence type="ECO:0000256" key="6">
    <source>
        <dbReference type="ARBA" id="ARBA00029321"/>
    </source>
</evidence>
<evidence type="ECO:0000256" key="5">
    <source>
        <dbReference type="ARBA" id="ARBA00023235"/>
    </source>
</evidence>
<dbReference type="GO" id="GO:0048029">
    <property type="term" value="F:monosaccharide binding"/>
    <property type="evidence" value="ECO:0007669"/>
    <property type="project" value="TreeGrafter"/>
</dbReference>
<evidence type="ECO:0000313" key="8">
    <source>
        <dbReference type="EMBL" id="OGM98714.1"/>
    </source>
</evidence>
<dbReference type="PANTHER" id="PTHR11469:SF1">
    <property type="entry name" value="GLUCOSE-6-PHOSPHATE ISOMERASE"/>
    <property type="match status" value="1"/>
</dbReference>
<name>A0A1F8ECX7_9BACT</name>
<reference evidence="8 9" key="1">
    <citation type="journal article" date="2016" name="Nat. Commun.">
        <title>Thousands of microbial genomes shed light on interconnected biogeochemical processes in an aquifer system.</title>
        <authorList>
            <person name="Anantharaman K."/>
            <person name="Brown C.T."/>
            <person name="Hug L.A."/>
            <person name="Sharon I."/>
            <person name="Castelle C.J."/>
            <person name="Probst A.J."/>
            <person name="Thomas B.C."/>
            <person name="Singh A."/>
            <person name="Wilkins M.J."/>
            <person name="Karaoz U."/>
            <person name="Brodie E.L."/>
            <person name="Williams K.H."/>
            <person name="Hubbard S.S."/>
            <person name="Banfield J.F."/>
        </authorList>
    </citation>
    <scope>NUCLEOTIDE SEQUENCE [LARGE SCALE GENOMIC DNA]</scope>
</reference>
<protein>
    <recommendedName>
        <fullName evidence="7">Glucose-6-phosphate isomerase</fullName>
        <ecNumber evidence="7">5.3.1.9</ecNumber>
    </recommendedName>
</protein>
<evidence type="ECO:0000256" key="2">
    <source>
        <dbReference type="ARBA" id="ARBA00006604"/>
    </source>
</evidence>
<evidence type="ECO:0000256" key="3">
    <source>
        <dbReference type="ARBA" id="ARBA00022432"/>
    </source>
</evidence>
<dbReference type="Pfam" id="PF00342">
    <property type="entry name" value="PGI"/>
    <property type="match status" value="1"/>
</dbReference>
<dbReference type="GO" id="GO:0006094">
    <property type="term" value="P:gluconeogenesis"/>
    <property type="evidence" value="ECO:0007669"/>
    <property type="project" value="UniProtKB-KW"/>
</dbReference>
<dbReference type="InterPro" id="IPR018189">
    <property type="entry name" value="Phosphoglucose_isomerase_CS"/>
</dbReference>
<keyword evidence="4 7" id="KW-0324">Glycolysis</keyword>
<organism evidence="8 9">
    <name type="scientific">Candidatus Yanofskybacteria bacterium RIFCSPHIGHO2_01_FULL_39_8b</name>
    <dbReference type="NCBI Taxonomy" id="1802659"/>
    <lineage>
        <taxon>Bacteria</taxon>
        <taxon>Candidatus Yanofskyibacteriota</taxon>
    </lineage>
</organism>
<sequence length="448" mass="50740">MIHRDIDLIYQGTAQVEAPQLEAGQKALKEYVDFVWKLAQGDEKGYDYDYFESLVNLPLDDNFKNTLLQKIQDKKNEELKYILVIGIGGSNLGTMALYRALRGRLDVFLHANDPKIIFVDTVSPPLIAQVIQFLNNEVKGPEEIIINMISKSGETTETVANFEVIYDVLKKRFGDKINERLVFTTDKESKLWNAAEEKGLDLLEIPEKIGGRYSVLSPVGLFPLGLANFNIEVFWNGAAEMIKRCTNRDVFQNPALVSAIITYVHYANGLNIYNSFYFNPELKSLGRWYSQLMAESIAKEYNLRGEKVNVGITPIISIGSTDLHSTATLFLAGPKNKFTQFTHASQKEGSPQLPGDLFMPDLVSNIKGKSITDIMNAIYYGVKIAYLKNSLPYSEIVMYDISEDSLGQYLQLKMLETMYLARLLGVNAFDQPKVEDYKRETREILKKL</sequence>
<proteinExistence type="inferred from homology"/>
<dbReference type="InterPro" id="IPR035476">
    <property type="entry name" value="SIS_PGI_1"/>
</dbReference>
<evidence type="ECO:0000256" key="1">
    <source>
        <dbReference type="ARBA" id="ARBA00004926"/>
    </source>
</evidence>
<evidence type="ECO:0000313" key="9">
    <source>
        <dbReference type="Proteomes" id="UP000177594"/>
    </source>
</evidence>
<comment type="catalytic activity">
    <reaction evidence="6 7">
        <text>alpha-D-glucose 6-phosphate = beta-D-fructose 6-phosphate</text>
        <dbReference type="Rhea" id="RHEA:11816"/>
        <dbReference type="ChEBI" id="CHEBI:57634"/>
        <dbReference type="ChEBI" id="CHEBI:58225"/>
        <dbReference type="EC" id="5.3.1.9"/>
    </reaction>
</comment>
<accession>A0A1F8ECX7</accession>
<dbReference type="GO" id="GO:0005829">
    <property type="term" value="C:cytosol"/>
    <property type="evidence" value="ECO:0007669"/>
    <property type="project" value="TreeGrafter"/>
</dbReference>
<dbReference type="GO" id="GO:0006096">
    <property type="term" value="P:glycolytic process"/>
    <property type="evidence" value="ECO:0007669"/>
    <property type="project" value="UniProtKB-UniPathway"/>
</dbReference>
<dbReference type="SUPFAM" id="SSF53697">
    <property type="entry name" value="SIS domain"/>
    <property type="match status" value="1"/>
</dbReference>